<accession>A0AAD0E099</accession>
<dbReference type="KEGG" id="pavl:BKM03_19425"/>
<evidence type="ECO:0000313" key="2">
    <source>
        <dbReference type="Proteomes" id="UP000236903"/>
    </source>
</evidence>
<protein>
    <submittedName>
        <fullName evidence="1">Uncharacterized protein</fullName>
    </submittedName>
</protein>
<proteinExistence type="predicted"/>
<organism evidence="1 2">
    <name type="scientific">Pseudomonas avellanae</name>
    <dbReference type="NCBI Taxonomy" id="46257"/>
    <lineage>
        <taxon>Bacteria</taxon>
        <taxon>Pseudomonadati</taxon>
        <taxon>Pseudomonadota</taxon>
        <taxon>Gammaproteobacteria</taxon>
        <taxon>Pseudomonadales</taxon>
        <taxon>Pseudomonadaceae</taxon>
        <taxon>Pseudomonas</taxon>
    </lineage>
</organism>
<sequence length="143" mass="15275">MRSGPETGDLGCICCTEASGFAAGSRQFADKSAPTKKREIANQRSVARSAHITRFCPEGVGADLSAKGCEAALKPVTPAVSDTSRRLVLLQVPGSSRTSEASPGPLLQSLALRRWSERPLLILAEGSDHSHWSEHRTPALLHF</sequence>
<dbReference type="Proteomes" id="UP000236903">
    <property type="component" value="Chromosome"/>
</dbReference>
<name>A0AAD0E099_9PSED</name>
<dbReference type="EMBL" id="CP026562">
    <property type="protein sequence ID" value="AVB21150.1"/>
    <property type="molecule type" value="Genomic_DNA"/>
</dbReference>
<evidence type="ECO:0000313" key="1">
    <source>
        <dbReference type="EMBL" id="AVB21150.1"/>
    </source>
</evidence>
<reference evidence="1 2" key="1">
    <citation type="submission" date="2018-02" db="EMBL/GenBank/DDBJ databases">
        <title>Comparative genomics of Pseudomonas syringae.</title>
        <authorList>
            <person name="Hulin M.T."/>
        </authorList>
    </citation>
    <scope>NUCLEOTIDE SEQUENCE [LARGE SCALE GENOMIC DNA]</scope>
    <source>
        <strain evidence="1 2">R2leaf</strain>
    </source>
</reference>
<gene>
    <name evidence="1" type="ORF">BKM03_19425</name>
</gene>
<dbReference type="AlphaFoldDB" id="A0AAD0E099"/>